<evidence type="ECO:0000313" key="2">
    <source>
        <dbReference type="Proteomes" id="UP000799772"/>
    </source>
</evidence>
<dbReference type="AlphaFoldDB" id="A0A9P4IA98"/>
<comment type="caution">
    <text evidence="1">The sequence shown here is derived from an EMBL/GenBank/DDBJ whole genome shotgun (WGS) entry which is preliminary data.</text>
</comment>
<evidence type="ECO:0000313" key="1">
    <source>
        <dbReference type="EMBL" id="KAF2096348.1"/>
    </source>
</evidence>
<accession>A0A9P4IA98</accession>
<reference evidence="1" key="1">
    <citation type="journal article" date="2020" name="Stud. Mycol.">
        <title>101 Dothideomycetes genomes: a test case for predicting lifestyles and emergence of pathogens.</title>
        <authorList>
            <person name="Haridas S."/>
            <person name="Albert R."/>
            <person name="Binder M."/>
            <person name="Bloem J."/>
            <person name="Labutti K."/>
            <person name="Salamov A."/>
            <person name="Andreopoulos B."/>
            <person name="Baker S."/>
            <person name="Barry K."/>
            <person name="Bills G."/>
            <person name="Bluhm B."/>
            <person name="Cannon C."/>
            <person name="Castanera R."/>
            <person name="Culley D."/>
            <person name="Daum C."/>
            <person name="Ezra D."/>
            <person name="Gonzalez J."/>
            <person name="Henrissat B."/>
            <person name="Kuo A."/>
            <person name="Liang C."/>
            <person name="Lipzen A."/>
            <person name="Lutzoni F."/>
            <person name="Magnuson J."/>
            <person name="Mondo S."/>
            <person name="Nolan M."/>
            <person name="Ohm R."/>
            <person name="Pangilinan J."/>
            <person name="Park H.-J."/>
            <person name="Ramirez L."/>
            <person name="Alfaro M."/>
            <person name="Sun H."/>
            <person name="Tritt A."/>
            <person name="Yoshinaga Y."/>
            <person name="Zwiers L.-H."/>
            <person name="Turgeon B."/>
            <person name="Goodwin S."/>
            <person name="Spatafora J."/>
            <person name="Crous P."/>
            <person name="Grigoriev I."/>
        </authorList>
    </citation>
    <scope>NUCLEOTIDE SEQUENCE</scope>
    <source>
        <strain evidence="1">CBS 133067</strain>
    </source>
</reference>
<protein>
    <submittedName>
        <fullName evidence="1">Uncharacterized protein</fullName>
    </submittedName>
</protein>
<name>A0A9P4IA98_9PEZI</name>
<organism evidence="1 2">
    <name type="scientific">Rhizodiscina lignyota</name>
    <dbReference type="NCBI Taxonomy" id="1504668"/>
    <lineage>
        <taxon>Eukaryota</taxon>
        <taxon>Fungi</taxon>
        <taxon>Dikarya</taxon>
        <taxon>Ascomycota</taxon>
        <taxon>Pezizomycotina</taxon>
        <taxon>Dothideomycetes</taxon>
        <taxon>Pleosporomycetidae</taxon>
        <taxon>Aulographales</taxon>
        <taxon>Rhizodiscinaceae</taxon>
        <taxon>Rhizodiscina</taxon>
    </lineage>
</organism>
<keyword evidence="2" id="KW-1185">Reference proteome</keyword>
<dbReference type="OrthoDB" id="3363286at2759"/>
<dbReference type="EMBL" id="ML978129">
    <property type="protein sequence ID" value="KAF2096348.1"/>
    <property type="molecule type" value="Genomic_DNA"/>
</dbReference>
<proteinExistence type="predicted"/>
<sequence>MLRSSFPSLRLPKCLHPNVISHHVRPIFTAADTFSPEALEAASKDPNFPIIVSEDGTHALRKRRHSNRPLPLPPHMDPVRRAQRNQFKDRKKQPDEVVEFTDFQKRMQDNVYAQALATPVRQCRLTHARLPSFFLLPLAIAPVPQSEEPKMRTTQQALLPIDLFAQANAGNEELRTMLPRVKRRAYATLHKTKLDYVTEKKKWGTLTDPAMHAYLQKFGGREQLEWRKDMSDFVRDMLRRIVTRDLRSLIERPLDAGSAADNSLEANSEPKTLNGADEPLVACPSGATGLHRVSNAACILYFVPLLSSERATIEKQVERAAEKADAEVNKLGALLRKYDKSESLPHMRLSVMLPQLNTAIKRPPLDFPSAEYQDGKVPVYGLAGLLGEEEMRKVIEGTKFEGERCLVLKQGAESLRLQKSLLKLQIYLAEA</sequence>
<dbReference type="Proteomes" id="UP000799772">
    <property type="component" value="Unassembled WGS sequence"/>
</dbReference>
<gene>
    <name evidence="1" type="ORF">NA57DRAFT_77953</name>
</gene>